<evidence type="ECO:0000256" key="1">
    <source>
        <dbReference type="SAM" id="MobiDB-lite"/>
    </source>
</evidence>
<comment type="caution">
    <text evidence="2">The sequence shown here is derived from an EMBL/GenBank/DDBJ whole genome shotgun (WGS) entry which is preliminary data.</text>
</comment>
<sequence>MPTSTGDGGEGDDHRRGRREREWGWDSLVGGHSLAKRRRNPNKPVENKIEHGVKKLVKLVVRREFRPKTMIDVENYLHSNHDIGTSADNNQVQELNESMEDTDEQIKTSDTLVSATNVIPSPSDALNGSPSLVGVSNGFRKI</sequence>
<keyword evidence="3" id="KW-1185">Reference proteome</keyword>
<gene>
    <name evidence="2" type="ORF">TIFTF001_045653</name>
</gene>
<evidence type="ECO:0000313" key="3">
    <source>
        <dbReference type="Proteomes" id="UP001187192"/>
    </source>
</evidence>
<organism evidence="2 3">
    <name type="scientific">Ficus carica</name>
    <name type="common">Common fig</name>
    <dbReference type="NCBI Taxonomy" id="3494"/>
    <lineage>
        <taxon>Eukaryota</taxon>
        <taxon>Viridiplantae</taxon>
        <taxon>Streptophyta</taxon>
        <taxon>Embryophyta</taxon>
        <taxon>Tracheophyta</taxon>
        <taxon>Spermatophyta</taxon>
        <taxon>Magnoliopsida</taxon>
        <taxon>eudicotyledons</taxon>
        <taxon>Gunneridae</taxon>
        <taxon>Pentapetalae</taxon>
        <taxon>rosids</taxon>
        <taxon>fabids</taxon>
        <taxon>Rosales</taxon>
        <taxon>Moraceae</taxon>
        <taxon>Ficeae</taxon>
        <taxon>Ficus</taxon>
    </lineage>
</organism>
<dbReference type="EMBL" id="BTGU01004114">
    <property type="protein sequence ID" value="GMN22441.1"/>
    <property type="molecule type" value="Genomic_DNA"/>
</dbReference>
<protein>
    <submittedName>
        <fullName evidence="2">Uncharacterized protein</fullName>
    </submittedName>
</protein>
<reference evidence="2" key="1">
    <citation type="submission" date="2023-07" db="EMBL/GenBank/DDBJ databases">
        <title>draft genome sequence of fig (Ficus carica).</title>
        <authorList>
            <person name="Takahashi T."/>
            <person name="Nishimura K."/>
        </authorList>
    </citation>
    <scope>NUCLEOTIDE SEQUENCE</scope>
</reference>
<proteinExistence type="predicted"/>
<feature type="compositionally biased region" description="Basic and acidic residues" evidence="1">
    <location>
        <begin position="11"/>
        <end position="24"/>
    </location>
</feature>
<feature type="region of interest" description="Disordered" evidence="1">
    <location>
        <begin position="1"/>
        <end position="26"/>
    </location>
</feature>
<dbReference type="Proteomes" id="UP001187192">
    <property type="component" value="Unassembled WGS sequence"/>
</dbReference>
<name>A0AA87Z6M2_FICCA</name>
<dbReference type="AlphaFoldDB" id="A0AA87Z6M2"/>
<evidence type="ECO:0000313" key="2">
    <source>
        <dbReference type="EMBL" id="GMN22441.1"/>
    </source>
</evidence>
<accession>A0AA87Z6M2</accession>